<dbReference type="AlphaFoldDB" id="A0A1Q2HZU4"/>
<feature type="transmembrane region" description="Helical" evidence="9">
    <location>
        <begin position="295"/>
        <end position="318"/>
    </location>
</feature>
<dbReference type="GO" id="GO:0009252">
    <property type="term" value="P:peptidoglycan biosynthetic process"/>
    <property type="evidence" value="ECO:0007669"/>
    <property type="project" value="UniProtKB-KW"/>
</dbReference>
<evidence type="ECO:0000256" key="3">
    <source>
        <dbReference type="ARBA" id="ARBA00022692"/>
    </source>
</evidence>
<feature type="transmembrane region" description="Helical" evidence="9">
    <location>
        <begin position="263"/>
        <end position="283"/>
    </location>
</feature>
<dbReference type="Pfam" id="PF03023">
    <property type="entry name" value="MurJ"/>
    <property type="match status" value="1"/>
</dbReference>
<evidence type="ECO:0000256" key="2">
    <source>
        <dbReference type="ARBA" id="ARBA00022475"/>
    </source>
</evidence>
<dbReference type="InterPro" id="IPR004268">
    <property type="entry name" value="MurJ"/>
</dbReference>
<organism evidence="10 11">
    <name type="scientific">Corynebacterium glaucum</name>
    <dbReference type="NCBI Taxonomy" id="187491"/>
    <lineage>
        <taxon>Bacteria</taxon>
        <taxon>Bacillati</taxon>
        <taxon>Actinomycetota</taxon>
        <taxon>Actinomycetes</taxon>
        <taxon>Mycobacteriales</taxon>
        <taxon>Corynebacteriaceae</taxon>
        <taxon>Corynebacterium</taxon>
    </lineage>
</organism>
<dbReference type="GO" id="GO:0015648">
    <property type="term" value="F:lipid-linked peptidoglycan transporter activity"/>
    <property type="evidence" value="ECO:0007669"/>
    <property type="project" value="TreeGrafter"/>
</dbReference>
<keyword evidence="11" id="KW-1185">Reference proteome</keyword>
<dbReference type="InterPro" id="IPR051050">
    <property type="entry name" value="Lipid_II_flippase_MurJ/MviN"/>
</dbReference>
<feature type="transmembrane region" description="Helical" evidence="9">
    <location>
        <begin position="151"/>
        <end position="170"/>
    </location>
</feature>
<evidence type="ECO:0000256" key="1">
    <source>
        <dbReference type="ARBA" id="ARBA00004651"/>
    </source>
</evidence>
<keyword evidence="6 9" id="KW-1133">Transmembrane helix</keyword>
<feature type="region of interest" description="Disordered" evidence="8">
    <location>
        <begin position="922"/>
        <end position="968"/>
    </location>
</feature>
<keyword evidence="2" id="KW-1003">Cell membrane</keyword>
<evidence type="ECO:0000256" key="6">
    <source>
        <dbReference type="ARBA" id="ARBA00022989"/>
    </source>
</evidence>
<evidence type="ECO:0000313" key="10">
    <source>
        <dbReference type="EMBL" id="AQQ16372.1"/>
    </source>
</evidence>
<evidence type="ECO:0000256" key="5">
    <source>
        <dbReference type="ARBA" id="ARBA00022984"/>
    </source>
</evidence>
<feature type="transmembrane region" description="Helical" evidence="9">
    <location>
        <begin position="190"/>
        <end position="209"/>
    </location>
</feature>
<feature type="compositionally biased region" description="Polar residues" evidence="8">
    <location>
        <begin position="1067"/>
        <end position="1088"/>
    </location>
</feature>
<dbReference type="PANTHER" id="PTHR47019:SF1">
    <property type="entry name" value="LIPID II FLIPPASE MURJ"/>
    <property type="match status" value="1"/>
</dbReference>
<dbReference type="GO" id="GO:0008360">
    <property type="term" value="P:regulation of cell shape"/>
    <property type="evidence" value="ECO:0007669"/>
    <property type="project" value="UniProtKB-KW"/>
</dbReference>
<dbReference type="KEGG" id="cgv:CGLAU_12220"/>
<evidence type="ECO:0000256" key="8">
    <source>
        <dbReference type="SAM" id="MobiDB-lite"/>
    </source>
</evidence>
<evidence type="ECO:0000256" key="9">
    <source>
        <dbReference type="SAM" id="Phobius"/>
    </source>
</evidence>
<reference evidence="10 11" key="1">
    <citation type="submission" date="2016-12" db="EMBL/GenBank/DDBJ databases">
        <authorList>
            <person name="Song W.-J."/>
            <person name="Kurnit D.M."/>
        </authorList>
    </citation>
    <scope>NUCLEOTIDE SEQUENCE [LARGE SCALE GENOMIC DNA]</scope>
    <source>
        <strain evidence="10 11">DSM 30827</strain>
    </source>
</reference>
<dbReference type="EMBL" id="CP019688">
    <property type="protein sequence ID" value="AQQ16372.1"/>
    <property type="molecule type" value="Genomic_DNA"/>
</dbReference>
<dbReference type="Proteomes" id="UP000217209">
    <property type="component" value="Chromosome"/>
</dbReference>
<feature type="transmembrane region" description="Helical" evidence="9">
    <location>
        <begin position="978"/>
        <end position="1005"/>
    </location>
</feature>
<feature type="transmembrane region" description="Helical" evidence="9">
    <location>
        <begin position="600"/>
        <end position="623"/>
    </location>
</feature>
<keyword evidence="4" id="KW-0133">Cell shape</keyword>
<name>A0A1Q2HZU4_9CORY</name>
<feature type="transmembrane region" description="Helical" evidence="9">
    <location>
        <begin position="418"/>
        <end position="438"/>
    </location>
</feature>
<dbReference type="Gene3D" id="3.30.200.20">
    <property type="entry name" value="Phosphorylase Kinase, domain 1"/>
    <property type="match status" value="1"/>
</dbReference>
<feature type="compositionally biased region" description="Polar residues" evidence="8">
    <location>
        <begin position="1"/>
        <end position="11"/>
    </location>
</feature>
<evidence type="ECO:0000256" key="7">
    <source>
        <dbReference type="ARBA" id="ARBA00023136"/>
    </source>
</evidence>
<accession>A0A1Q2HZU4</accession>
<feature type="transmembrane region" description="Helical" evidence="9">
    <location>
        <begin position="378"/>
        <end position="397"/>
    </location>
</feature>
<dbReference type="RefSeq" id="WP_095660929.1">
    <property type="nucleotide sequence ID" value="NZ_CP019688.1"/>
</dbReference>
<feature type="region of interest" description="Disordered" evidence="8">
    <location>
        <begin position="1"/>
        <end position="70"/>
    </location>
</feature>
<feature type="transmembrane region" description="Helical" evidence="9">
    <location>
        <begin position="117"/>
        <end position="139"/>
    </location>
</feature>
<keyword evidence="7 9" id="KW-0472">Membrane</keyword>
<dbReference type="CDD" id="cd13123">
    <property type="entry name" value="MATE_MurJ_like"/>
    <property type="match status" value="1"/>
</dbReference>
<feature type="transmembrane region" description="Helical" evidence="9">
    <location>
        <begin position="229"/>
        <end position="251"/>
    </location>
</feature>
<feature type="transmembrane region" description="Helical" evidence="9">
    <location>
        <begin position="490"/>
        <end position="510"/>
    </location>
</feature>
<dbReference type="GO" id="GO:0005886">
    <property type="term" value="C:plasma membrane"/>
    <property type="evidence" value="ECO:0007669"/>
    <property type="project" value="UniProtKB-SubCell"/>
</dbReference>
<comment type="subcellular location">
    <subcellularLocation>
        <location evidence="1">Cell membrane</location>
        <topology evidence="1">Multi-pass membrane protein</topology>
    </subcellularLocation>
</comment>
<sequence length="1212" mass="127767">MDNDVNQQDGTQPDAGLRRRIVTPAPPAPVPAPRVRKQTPAEETGTPDRSLLTTSPKGETIAPSTPAETAAGGVMAGEAAGVATESAVATKASGEEGASTSNESVVRATGSMAVATLISRITGFIRTVLIGAALGPAVASAFNTANQLPNLITEIVLGSVLTALVVPVLVRAEKEDADRGERFVRQLFTLTLTLMVTVTVLTVVAAPLLTRLFLDDEGKVNVIQATSFAYLVLPQIFFYGMFSLFMAILNTKEHFRPGAWAPVANNVVSIAVLIMYMAIPGSLNPAAPTTVSNPHVLLLGLGTTLGVVVQCAIMLPALRKLGINLTPLWGLDDRLKQFGGMALAIIAYVAVSQAGYIVTTRIASMASEAAPFIYQQHWMLLQVPYGIIGVTLLTAIMPRMSRSAADGDDQAVVRDLTLGTKLTFIALIPIIVFMTGLGPEIGNALFAYGDFSPQAAHILGLTVSFSAFTLIPYALVMLHLRVFYAREEAWTPTLIIAGITLTKIFLSYLAPTVASSPEQVVVLLGAANGFGFVAGAVIGAQLLKRKLGTLQVGTILYTSTWALAASLVGLAATFVLRWIVRGAFGVDMPAFLGSLIGTPSLGLLIEVMLLGLVFLVITGLVLARSGLPEVQNLGRALTRVPGLSRFISPDEKRAIDTGQVDPRDVSTQFLATDFFNASPVPPPMSAGVVRGPRLVPGARVSDGRFRLIREHGATTGARFWQAREVTTGREVALTFVDTTGASPMAPATPRDAAINAGGVVQRTSKIAKLKHPAVADNIEVLSYRTGALVVADWIEGSSVKAVTDSGLTLHTEAVANALAPLAGLLALAQSQDAPLGLDNRQRLRIDTEGKIRLAFPAVLPDSTPAGDAAAFASGLELLTANTNSDALAELTRNTRALVEAQAIEAHDFQDIQAALRREANLPGTVTDHPTRGEQQDLAPASTPTDDPVRLNQVGPQETVYDDPDELRGGFGSRRYSPVAVVILMATAVASVVAIAALTAYLVGFFSSDETDGPLNPESIQGEQDPSEAPSETVDESERATGLPVVIGPLTATALTPDGDPAPKSEEFSNGDSSQANTPPNDVANTVDNDTSTTWVTKRDTVLVLRPESDDTGAFTLEHLLINATSEGGPYEVYGVPEGRGLDTVDFDGLPQLADGTFHTGQNNIDVKSDELSATRLEAVLVYLPPREDADDDAGPGRATLREVSVIGYTDRR</sequence>
<dbReference type="PANTHER" id="PTHR47019">
    <property type="entry name" value="LIPID II FLIPPASE MURJ"/>
    <property type="match status" value="1"/>
</dbReference>
<gene>
    <name evidence="10" type="primary">mviN</name>
    <name evidence="10" type="ORF">CGLAU_12220</name>
</gene>
<dbReference type="CDD" id="cd13973">
    <property type="entry name" value="PK_MviN-like"/>
    <property type="match status" value="1"/>
</dbReference>
<dbReference type="OrthoDB" id="9786339at2"/>
<dbReference type="PRINTS" id="PR01806">
    <property type="entry name" value="VIRFACTRMVIN"/>
</dbReference>
<feature type="transmembrane region" description="Helical" evidence="9">
    <location>
        <begin position="338"/>
        <end position="358"/>
    </location>
</feature>
<feature type="region of interest" description="Disordered" evidence="8">
    <location>
        <begin position="1011"/>
        <end position="1088"/>
    </location>
</feature>
<proteinExistence type="predicted"/>
<protein>
    <submittedName>
        <fullName evidence="10">Putative peptidoglycan biosynthesis protein MviN</fullName>
    </submittedName>
</protein>
<feature type="transmembrane region" description="Helical" evidence="9">
    <location>
        <begin position="555"/>
        <end position="580"/>
    </location>
</feature>
<evidence type="ECO:0000256" key="4">
    <source>
        <dbReference type="ARBA" id="ARBA00022960"/>
    </source>
</evidence>
<evidence type="ECO:0000313" key="11">
    <source>
        <dbReference type="Proteomes" id="UP000217209"/>
    </source>
</evidence>
<keyword evidence="3 9" id="KW-0812">Transmembrane</keyword>
<feature type="transmembrane region" description="Helical" evidence="9">
    <location>
        <begin position="522"/>
        <end position="543"/>
    </location>
</feature>
<keyword evidence="5" id="KW-0573">Peptidoglycan synthesis</keyword>
<feature type="transmembrane region" description="Helical" evidence="9">
    <location>
        <begin position="458"/>
        <end position="478"/>
    </location>
</feature>
<dbReference type="GO" id="GO:0034204">
    <property type="term" value="P:lipid translocation"/>
    <property type="evidence" value="ECO:0007669"/>
    <property type="project" value="TreeGrafter"/>
</dbReference>